<dbReference type="SUPFAM" id="SSF52540">
    <property type="entry name" value="P-loop containing nucleoside triphosphate hydrolases"/>
    <property type="match status" value="1"/>
</dbReference>
<protein>
    <submittedName>
        <fullName evidence="2">AAA domain (Dynein-related subfamily)</fullName>
    </submittedName>
</protein>
<dbReference type="Proteomes" id="UP000199060">
    <property type="component" value="Unassembled WGS sequence"/>
</dbReference>
<dbReference type="GO" id="GO:0005524">
    <property type="term" value="F:ATP binding"/>
    <property type="evidence" value="ECO:0007669"/>
    <property type="project" value="InterPro"/>
</dbReference>
<name>A0A1G6PYE7_9BACT</name>
<dbReference type="EMBL" id="FNAC01000007">
    <property type="protein sequence ID" value="SDC85143.1"/>
    <property type="molecule type" value="Genomic_DNA"/>
</dbReference>
<dbReference type="Pfam" id="PF07728">
    <property type="entry name" value="AAA_5"/>
    <property type="match status" value="1"/>
</dbReference>
<dbReference type="Gene3D" id="3.40.50.300">
    <property type="entry name" value="P-loop containing nucleotide triphosphate hydrolases"/>
    <property type="match status" value="2"/>
</dbReference>
<organism evidence="2 3">
    <name type="scientific">Algoriphagus faecimaris</name>
    <dbReference type="NCBI Taxonomy" id="686796"/>
    <lineage>
        <taxon>Bacteria</taxon>
        <taxon>Pseudomonadati</taxon>
        <taxon>Bacteroidota</taxon>
        <taxon>Cytophagia</taxon>
        <taxon>Cytophagales</taxon>
        <taxon>Cyclobacteriaceae</taxon>
        <taxon>Algoriphagus</taxon>
    </lineage>
</organism>
<dbReference type="InterPro" id="IPR011704">
    <property type="entry name" value="ATPase_dyneun-rel_AAA"/>
</dbReference>
<evidence type="ECO:0000313" key="2">
    <source>
        <dbReference type="EMBL" id="SDC85143.1"/>
    </source>
</evidence>
<reference evidence="3" key="1">
    <citation type="submission" date="2016-10" db="EMBL/GenBank/DDBJ databases">
        <authorList>
            <person name="Varghese N."/>
            <person name="Submissions S."/>
        </authorList>
    </citation>
    <scope>NUCLEOTIDE SEQUENCE [LARGE SCALE GENOMIC DNA]</scope>
    <source>
        <strain evidence="3">DSM 23095</strain>
    </source>
</reference>
<dbReference type="AlphaFoldDB" id="A0A1G6PYE7"/>
<keyword evidence="3" id="KW-1185">Reference proteome</keyword>
<gene>
    <name evidence="2" type="ORF">SAMN04488104_1007118</name>
</gene>
<dbReference type="InterPro" id="IPR027417">
    <property type="entry name" value="P-loop_NTPase"/>
</dbReference>
<dbReference type="GO" id="GO:0016887">
    <property type="term" value="F:ATP hydrolysis activity"/>
    <property type="evidence" value="ECO:0007669"/>
    <property type="project" value="InterPro"/>
</dbReference>
<dbReference type="RefSeq" id="WP_087938234.1">
    <property type="nucleotide sequence ID" value="NZ_FNAC01000007.1"/>
</dbReference>
<proteinExistence type="predicted"/>
<feature type="domain" description="ATPase dynein-related AAA" evidence="1">
    <location>
        <begin position="658"/>
        <end position="743"/>
    </location>
</feature>
<dbReference type="InterPro" id="IPR052934">
    <property type="entry name" value="Methyl-DNA_Rec/Restrict_Enz"/>
</dbReference>
<dbReference type="STRING" id="686796.SAMN04488104_1007118"/>
<evidence type="ECO:0000259" key="1">
    <source>
        <dbReference type="Pfam" id="PF07728"/>
    </source>
</evidence>
<dbReference type="PANTHER" id="PTHR37291">
    <property type="entry name" value="5-METHYLCYTOSINE-SPECIFIC RESTRICTION ENZYME B"/>
    <property type="match status" value="1"/>
</dbReference>
<dbReference type="OrthoDB" id="9781481at2"/>
<sequence>MANTLLTRISKLEQYDTVNKTVLWEDATDSRWNNVYGQLIINDNAIFIGVDKLLIGKVTKINAGQSILCSNIQEVICSNDQFLQLHEIYPELISRVKANFQPFIHPQQVKIQQLINDANAKRFVSYYILSSDNKYDELKSTFNVNDRIVVVNPSNKLENVKLHSSAGLTPFPVSSSVTISVQGLTLNEILEKNKAIKRKSAKSNNVTRIQNITKSINDTGFYKFNTFFSYYDGLFNKRVYGDGATPKDSILKINLKADETVYKVSMSGKDIGENAFNYFNDKNLIIVHSNTKAKGTSYQTQGETFSKQMKIGDYFYLCRGNSNLEVIGKITSDAEECEYEDFGQEGWLQRSYEITADAENESSYQDEKKWWTPNDNSTCIAIPKHEIDNANNKIFIPFFNSQFDYEKELSTDTKENKSNNSMSSTLNQILFGPPGTGKTYNTINKSVAIANPDFDLNQARTEIKKEFDRLMKEGLIVFTTFHQSMSYEDFIEGIKPIEPKIEGQPVIYKVIPGILKEICERIKNTEKLTANSLPTANSISNFDELYSAFIKRLKEIISELEENETHTFESRRSRVKLIKIEDDNSILTTGETANSTETVTKDKLERIYKKFSSPDEITNLVKQLREVGTDIGWTTNYFAVFKALKEFETSIKTNKNNDIKTKKKQNFVLIIDEINRGNVSQIFGELITLVEEDKRLGADEALEVTLPYSKEKFGVPPNLFIIGTMNTADRSVEALDAALRRRFSFEEMPPKPILIANEGKLKAASGFLDNIELPLLLNTINKRIEKLLDKDHQIGHSYFMSVKNFTDLKSAFQNKIIPLLQEYFFGDYGKIGLVIGKEFFQTIEKDDENIFADFEDYDASSFAERTIYKVKDIDNMSQDSFYKAINSLMKK</sequence>
<evidence type="ECO:0000313" key="3">
    <source>
        <dbReference type="Proteomes" id="UP000199060"/>
    </source>
</evidence>
<accession>A0A1G6PYE7</accession>
<dbReference type="PANTHER" id="PTHR37291:SF1">
    <property type="entry name" value="TYPE IV METHYL-DIRECTED RESTRICTION ENZYME ECOKMCRB SUBUNIT"/>
    <property type="match status" value="1"/>
</dbReference>